<reference evidence="2 3" key="1">
    <citation type="submission" date="2016-10" db="EMBL/GenBank/DDBJ databases">
        <title>The genome of Paramicrosporidium saccamoebae is the missing link in understanding Cryptomycota and Microsporidia evolution.</title>
        <authorList>
            <person name="Quandt C.A."/>
            <person name="Beaudet D."/>
            <person name="Corsaro D."/>
            <person name="Michel R."/>
            <person name="Corradi N."/>
            <person name="James T."/>
        </authorList>
    </citation>
    <scope>NUCLEOTIDE SEQUENCE [LARGE SCALE GENOMIC DNA]</scope>
    <source>
        <strain evidence="2 3">KSL3</strain>
    </source>
</reference>
<dbReference type="CDD" id="cd08049">
    <property type="entry name" value="TAF8"/>
    <property type="match status" value="1"/>
</dbReference>
<evidence type="ECO:0000313" key="2">
    <source>
        <dbReference type="EMBL" id="PJF16932.1"/>
    </source>
</evidence>
<dbReference type="Pfam" id="PF10406">
    <property type="entry name" value="TAF8_C"/>
    <property type="match status" value="1"/>
</dbReference>
<keyword evidence="3" id="KW-1185">Reference proteome</keyword>
<proteinExistence type="predicted"/>
<dbReference type="InterPro" id="IPR019473">
    <property type="entry name" value="TFIID_su8_C"/>
</dbReference>
<feature type="domain" description="Transcription factor TFIID subunit 8 C-terminal" evidence="1">
    <location>
        <begin position="117"/>
        <end position="160"/>
    </location>
</feature>
<sequence>MAPPDTAGELARRAAAQVLLLETPVHTDDSDVLFLLGELLTLGTGVGMSDVYIRSVRMNATQLYAFLGPRVSRHKLTLKPPTVAPLGRSLLRAFGDDEDEEENHDQALRPPSLLDIYPPFPRPYTYRRTETRGVREADKVLIAKAKAEQQRQVESNLYRLLSKTNSLREVVNFDEDS</sequence>
<dbReference type="Proteomes" id="UP000240830">
    <property type="component" value="Unassembled WGS sequence"/>
</dbReference>
<gene>
    <name evidence="2" type="ORF">PSACC_03262</name>
</gene>
<evidence type="ECO:0000259" key="1">
    <source>
        <dbReference type="Pfam" id="PF10406"/>
    </source>
</evidence>
<evidence type="ECO:0000313" key="3">
    <source>
        <dbReference type="Proteomes" id="UP000240830"/>
    </source>
</evidence>
<name>A0A2H9TGL4_9FUNG</name>
<accession>A0A2H9TGL4</accession>
<organism evidence="2 3">
    <name type="scientific">Paramicrosporidium saccamoebae</name>
    <dbReference type="NCBI Taxonomy" id="1246581"/>
    <lineage>
        <taxon>Eukaryota</taxon>
        <taxon>Fungi</taxon>
        <taxon>Fungi incertae sedis</taxon>
        <taxon>Cryptomycota</taxon>
        <taxon>Cryptomycota incertae sedis</taxon>
        <taxon>Paramicrosporidium</taxon>
    </lineage>
</organism>
<dbReference type="AlphaFoldDB" id="A0A2H9TGL4"/>
<dbReference type="EMBL" id="MTSL01000201">
    <property type="protein sequence ID" value="PJF16932.1"/>
    <property type="molecule type" value="Genomic_DNA"/>
</dbReference>
<comment type="caution">
    <text evidence="2">The sequence shown here is derived from an EMBL/GenBank/DDBJ whole genome shotgun (WGS) entry which is preliminary data.</text>
</comment>
<protein>
    <recommendedName>
        <fullName evidence="1">Transcription factor TFIID subunit 8 C-terminal domain-containing protein</fullName>
    </recommendedName>
</protein>